<evidence type="ECO:0000256" key="2">
    <source>
        <dbReference type="SAM" id="Phobius"/>
    </source>
</evidence>
<reference evidence="3" key="1">
    <citation type="submission" date="2021-04" db="EMBL/GenBank/DDBJ databases">
        <title>Dactylosporangium aurantiacum NRRL B-8018 full assembly.</title>
        <authorList>
            <person name="Hartkoorn R.C."/>
            <person name="Beaudoing E."/>
            <person name="Hot D."/>
        </authorList>
    </citation>
    <scope>NUCLEOTIDE SEQUENCE</scope>
    <source>
        <strain evidence="3">NRRL B-8018</strain>
    </source>
</reference>
<name>A0A9Q9IA60_9ACTN</name>
<dbReference type="AlphaFoldDB" id="A0A9Q9IA60"/>
<gene>
    <name evidence="3" type="ORF">Daura_27220</name>
</gene>
<accession>A0A9Q9IA60</accession>
<protein>
    <submittedName>
        <fullName evidence="3">Uncharacterized protein</fullName>
    </submittedName>
</protein>
<organism evidence="3 4">
    <name type="scientific">Dactylosporangium aurantiacum</name>
    <dbReference type="NCBI Taxonomy" id="35754"/>
    <lineage>
        <taxon>Bacteria</taxon>
        <taxon>Bacillati</taxon>
        <taxon>Actinomycetota</taxon>
        <taxon>Actinomycetes</taxon>
        <taxon>Micromonosporales</taxon>
        <taxon>Micromonosporaceae</taxon>
        <taxon>Dactylosporangium</taxon>
    </lineage>
</organism>
<proteinExistence type="predicted"/>
<sequence>MPAPVSAAEPSRLARAWVVLAGAVVAALPVLLGAWSGATLSAVGQFAMWWSIPWGLGIAGAGALHTGQPGHRDRRPAGSAGKPVVTAEPSPGAALVTVTPGH</sequence>
<keyword evidence="2" id="KW-1133">Transmembrane helix</keyword>
<keyword evidence="4" id="KW-1185">Reference proteome</keyword>
<keyword evidence="2" id="KW-0472">Membrane</keyword>
<feature type="region of interest" description="Disordered" evidence="1">
    <location>
        <begin position="65"/>
        <end position="102"/>
    </location>
</feature>
<dbReference type="KEGG" id="daur:Daura_27220"/>
<evidence type="ECO:0000256" key="1">
    <source>
        <dbReference type="SAM" id="MobiDB-lite"/>
    </source>
</evidence>
<evidence type="ECO:0000313" key="3">
    <source>
        <dbReference type="EMBL" id="UWZ50523.1"/>
    </source>
</evidence>
<keyword evidence="2" id="KW-0812">Transmembrane</keyword>
<evidence type="ECO:0000313" key="4">
    <source>
        <dbReference type="Proteomes" id="UP001058003"/>
    </source>
</evidence>
<dbReference type="Proteomes" id="UP001058003">
    <property type="component" value="Chromosome"/>
</dbReference>
<dbReference type="RefSeq" id="WP_156089289.1">
    <property type="nucleotide sequence ID" value="NZ_CP073767.1"/>
</dbReference>
<feature type="transmembrane region" description="Helical" evidence="2">
    <location>
        <begin position="16"/>
        <end position="35"/>
    </location>
</feature>
<feature type="transmembrane region" description="Helical" evidence="2">
    <location>
        <begin position="47"/>
        <end position="65"/>
    </location>
</feature>
<dbReference type="EMBL" id="CP073767">
    <property type="protein sequence ID" value="UWZ50523.1"/>
    <property type="molecule type" value="Genomic_DNA"/>
</dbReference>